<keyword evidence="9" id="KW-0676">Redox-active center</keyword>
<dbReference type="CDD" id="cd03017">
    <property type="entry name" value="PRX_BCP"/>
    <property type="match status" value="1"/>
</dbReference>
<feature type="compositionally biased region" description="Low complexity" evidence="14">
    <location>
        <begin position="83"/>
        <end position="97"/>
    </location>
</feature>
<evidence type="ECO:0000256" key="13">
    <source>
        <dbReference type="ARBA" id="ARBA00077538"/>
    </source>
</evidence>
<keyword evidence="6" id="KW-0560">Oxidoreductase</keyword>
<dbReference type="PANTHER" id="PTHR42801:SF23">
    <property type="entry name" value="PEROXIREDOXIN DOT5"/>
    <property type="match status" value="1"/>
</dbReference>
<feature type="domain" description="Thioredoxin" evidence="15">
    <location>
        <begin position="120"/>
        <end position="256"/>
    </location>
</feature>
<comment type="similarity">
    <text evidence="11">Belongs to the peroxiredoxin family. BCP/PrxQ subfamily.</text>
</comment>
<evidence type="ECO:0000256" key="9">
    <source>
        <dbReference type="ARBA" id="ARBA00023284"/>
    </source>
</evidence>
<dbReference type="Proteomes" id="UP001153365">
    <property type="component" value="Unassembled WGS sequence"/>
</dbReference>
<accession>A0AAV0AGL1</accession>
<gene>
    <name evidence="16" type="ORF">PPACK8108_LOCUS491</name>
</gene>
<evidence type="ECO:0000256" key="10">
    <source>
        <dbReference type="ARBA" id="ARBA00032824"/>
    </source>
</evidence>
<dbReference type="GO" id="GO:0008379">
    <property type="term" value="F:thioredoxin peroxidase activity"/>
    <property type="evidence" value="ECO:0007669"/>
    <property type="project" value="TreeGrafter"/>
</dbReference>
<evidence type="ECO:0000256" key="4">
    <source>
        <dbReference type="ARBA" id="ARBA00022559"/>
    </source>
</evidence>
<protein>
    <recommendedName>
        <fullName evidence="3">thioredoxin-dependent peroxiredoxin</fullName>
        <ecNumber evidence="3">1.11.1.24</ecNumber>
    </recommendedName>
    <alternativeName>
        <fullName evidence="13">Nuclear thiol peroxidase</fullName>
    </alternativeName>
    <alternativeName>
        <fullName evidence="10">Thioredoxin peroxidase</fullName>
    </alternativeName>
</protein>
<comment type="subunit">
    <text evidence="2">Monomer.</text>
</comment>
<feature type="compositionally biased region" description="Basic and acidic residues" evidence="14">
    <location>
        <begin position="98"/>
        <end position="111"/>
    </location>
</feature>
<evidence type="ECO:0000256" key="14">
    <source>
        <dbReference type="SAM" id="MobiDB-lite"/>
    </source>
</evidence>
<keyword evidence="17" id="KW-1185">Reference proteome</keyword>
<dbReference type="InterPro" id="IPR013766">
    <property type="entry name" value="Thioredoxin_domain"/>
</dbReference>
<evidence type="ECO:0000259" key="15">
    <source>
        <dbReference type="PROSITE" id="PS51352"/>
    </source>
</evidence>
<proteinExistence type="inferred from homology"/>
<dbReference type="FunFam" id="3.40.30.10:FF:000157">
    <property type="entry name" value="DOT5p Nuclear thiol peroxidase"/>
    <property type="match status" value="1"/>
</dbReference>
<dbReference type="InterPro" id="IPR050924">
    <property type="entry name" value="Peroxiredoxin_BCP/PrxQ"/>
</dbReference>
<feature type="compositionally biased region" description="Basic and acidic residues" evidence="14">
    <location>
        <begin position="1"/>
        <end position="11"/>
    </location>
</feature>
<comment type="subcellular location">
    <subcellularLocation>
        <location evidence="1">Nucleus</location>
    </subcellularLocation>
</comment>
<evidence type="ECO:0000256" key="6">
    <source>
        <dbReference type="ARBA" id="ARBA00023002"/>
    </source>
</evidence>
<dbReference type="SUPFAM" id="SSF52833">
    <property type="entry name" value="Thioredoxin-like"/>
    <property type="match status" value="1"/>
</dbReference>
<dbReference type="AlphaFoldDB" id="A0AAV0AGL1"/>
<dbReference type="InterPro" id="IPR000866">
    <property type="entry name" value="AhpC/TSA"/>
</dbReference>
<reference evidence="16" key="1">
    <citation type="submission" date="2022-06" db="EMBL/GenBank/DDBJ databases">
        <authorList>
            <consortium name="SYNGENTA / RWTH Aachen University"/>
        </authorList>
    </citation>
    <scope>NUCLEOTIDE SEQUENCE</scope>
</reference>
<dbReference type="EMBL" id="CALTRL010000066">
    <property type="protein sequence ID" value="CAH7666154.1"/>
    <property type="molecule type" value="Genomic_DNA"/>
</dbReference>
<keyword evidence="8" id="KW-0539">Nucleus</keyword>
<dbReference type="GO" id="GO:0034599">
    <property type="term" value="P:cellular response to oxidative stress"/>
    <property type="evidence" value="ECO:0007669"/>
    <property type="project" value="UniProtKB-ARBA"/>
</dbReference>
<evidence type="ECO:0000256" key="8">
    <source>
        <dbReference type="ARBA" id="ARBA00023242"/>
    </source>
</evidence>
<dbReference type="Gene3D" id="3.40.30.10">
    <property type="entry name" value="Glutaredoxin"/>
    <property type="match status" value="1"/>
</dbReference>
<dbReference type="PROSITE" id="PS51352">
    <property type="entry name" value="THIOREDOXIN_2"/>
    <property type="match status" value="1"/>
</dbReference>
<keyword evidence="5" id="KW-0049">Antioxidant</keyword>
<organism evidence="16 17">
    <name type="scientific">Phakopsora pachyrhizi</name>
    <name type="common">Asian soybean rust disease fungus</name>
    <dbReference type="NCBI Taxonomy" id="170000"/>
    <lineage>
        <taxon>Eukaryota</taxon>
        <taxon>Fungi</taxon>
        <taxon>Dikarya</taxon>
        <taxon>Basidiomycota</taxon>
        <taxon>Pucciniomycotina</taxon>
        <taxon>Pucciniomycetes</taxon>
        <taxon>Pucciniales</taxon>
        <taxon>Phakopsoraceae</taxon>
        <taxon>Phakopsora</taxon>
    </lineage>
</organism>
<evidence type="ECO:0000313" key="16">
    <source>
        <dbReference type="EMBL" id="CAH7666154.1"/>
    </source>
</evidence>
<keyword evidence="7" id="KW-1015">Disulfide bond</keyword>
<evidence type="ECO:0000256" key="11">
    <source>
        <dbReference type="ARBA" id="ARBA00038489"/>
    </source>
</evidence>
<evidence type="ECO:0000256" key="5">
    <source>
        <dbReference type="ARBA" id="ARBA00022862"/>
    </source>
</evidence>
<comment type="caution">
    <text evidence="16">The sequence shown here is derived from an EMBL/GenBank/DDBJ whole genome shotgun (WGS) entry which is preliminary data.</text>
</comment>
<evidence type="ECO:0000256" key="3">
    <source>
        <dbReference type="ARBA" id="ARBA00013017"/>
    </source>
</evidence>
<name>A0AAV0AGL1_PHAPC</name>
<sequence>MAKKRSIDSLKADGPAPRRSSRIIPVVKPIVKSTKKLKTSDKPTKPRKKVKSNKEIDTEDVEEEEEGLEPKKTKSNEEAQANSMSPLSDLSSELSSSKNEKENGDLKDKKQQRSFSLKSLKVGDSLSEKIVLKNQEDKEVEVLELLKDKGAVFFLYPKANTPGCTTQACGYRDIYKEITDTGFQVFGLSMDSPKSQQNWKEKQKLPYPLLCDPKQQLIKLLGGSKSATQVQRSHYILDKGGKILDIKSPASTKNSV</sequence>
<comment type="catalytic activity">
    <reaction evidence="12">
        <text>a hydroperoxide + [thioredoxin]-dithiol = an alcohol + [thioredoxin]-disulfide + H2O</text>
        <dbReference type="Rhea" id="RHEA:62620"/>
        <dbReference type="Rhea" id="RHEA-COMP:10698"/>
        <dbReference type="Rhea" id="RHEA-COMP:10700"/>
        <dbReference type="ChEBI" id="CHEBI:15377"/>
        <dbReference type="ChEBI" id="CHEBI:29950"/>
        <dbReference type="ChEBI" id="CHEBI:30879"/>
        <dbReference type="ChEBI" id="CHEBI:35924"/>
        <dbReference type="ChEBI" id="CHEBI:50058"/>
        <dbReference type="EC" id="1.11.1.24"/>
    </reaction>
</comment>
<evidence type="ECO:0000256" key="7">
    <source>
        <dbReference type="ARBA" id="ARBA00023157"/>
    </source>
</evidence>
<dbReference type="GO" id="GO:0005634">
    <property type="term" value="C:nucleus"/>
    <property type="evidence" value="ECO:0007669"/>
    <property type="project" value="UniProtKB-SubCell"/>
</dbReference>
<dbReference type="GO" id="GO:0005737">
    <property type="term" value="C:cytoplasm"/>
    <property type="evidence" value="ECO:0007669"/>
    <property type="project" value="TreeGrafter"/>
</dbReference>
<evidence type="ECO:0000313" key="17">
    <source>
        <dbReference type="Proteomes" id="UP001153365"/>
    </source>
</evidence>
<dbReference type="InterPro" id="IPR036249">
    <property type="entry name" value="Thioredoxin-like_sf"/>
</dbReference>
<dbReference type="Pfam" id="PF00578">
    <property type="entry name" value="AhpC-TSA"/>
    <property type="match status" value="1"/>
</dbReference>
<evidence type="ECO:0000256" key="2">
    <source>
        <dbReference type="ARBA" id="ARBA00011245"/>
    </source>
</evidence>
<feature type="region of interest" description="Disordered" evidence="14">
    <location>
        <begin position="1"/>
        <end position="113"/>
    </location>
</feature>
<dbReference type="GO" id="GO:0045454">
    <property type="term" value="P:cell redox homeostasis"/>
    <property type="evidence" value="ECO:0007669"/>
    <property type="project" value="TreeGrafter"/>
</dbReference>
<feature type="compositionally biased region" description="Acidic residues" evidence="14">
    <location>
        <begin position="57"/>
        <end position="67"/>
    </location>
</feature>
<dbReference type="EC" id="1.11.1.24" evidence="3"/>
<evidence type="ECO:0000256" key="1">
    <source>
        <dbReference type="ARBA" id="ARBA00004123"/>
    </source>
</evidence>
<dbReference type="PANTHER" id="PTHR42801">
    <property type="entry name" value="THIOREDOXIN-DEPENDENT PEROXIDE REDUCTASE"/>
    <property type="match status" value="1"/>
</dbReference>
<evidence type="ECO:0000256" key="12">
    <source>
        <dbReference type="ARBA" id="ARBA00049091"/>
    </source>
</evidence>
<keyword evidence="4" id="KW-0575">Peroxidase</keyword>
<feature type="compositionally biased region" description="Basic and acidic residues" evidence="14">
    <location>
        <begin position="68"/>
        <end position="77"/>
    </location>
</feature>